<accession>A0ACC1MJB1</accession>
<name>A0ACC1MJB1_9APHY</name>
<keyword evidence="2" id="KW-1185">Reference proteome</keyword>
<reference evidence="1" key="1">
    <citation type="submission" date="2022-08" db="EMBL/GenBank/DDBJ databases">
        <title>Genome Sequence of Pycnoporus sanguineus.</title>
        <authorList>
            <person name="Buettner E."/>
        </authorList>
    </citation>
    <scope>NUCLEOTIDE SEQUENCE</scope>
    <source>
        <strain evidence="1">CG-C14</strain>
    </source>
</reference>
<evidence type="ECO:0000313" key="2">
    <source>
        <dbReference type="Proteomes" id="UP001144978"/>
    </source>
</evidence>
<evidence type="ECO:0000313" key="1">
    <source>
        <dbReference type="EMBL" id="KAJ2966808.1"/>
    </source>
</evidence>
<dbReference type="Proteomes" id="UP001144978">
    <property type="component" value="Unassembled WGS sequence"/>
</dbReference>
<protein>
    <submittedName>
        <fullName evidence="1">Uncharacterized protein</fullName>
    </submittedName>
</protein>
<dbReference type="EMBL" id="JANSHE010006530">
    <property type="protein sequence ID" value="KAJ2966808.1"/>
    <property type="molecule type" value="Genomic_DNA"/>
</dbReference>
<proteinExistence type="predicted"/>
<sequence>MAPPSPPFNPVPLATMDIDEIDEGSQQHGSQMNLQRTAGKRRVLVDEAHPFELETYISSYSGMSAHQ</sequence>
<gene>
    <name evidence="1" type="ORF">NUW54_g13699</name>
</gene>
<organism evidence="1 2">
    <name type="scientific">Trametes sanguinea</name>
    <dbReference type="NCBI Taxonomy" id="158606"/>
    <lineage>
        <taxon>Eukaryota</taxon>
        <taxon>Fungi</taxon>
        <taxon>Dikarya</taxon>
        <taxon>Basidiomycota</taxon>
        <taxon>Agaricomycotina</taxon>
        <taxon>Agaricomycetes</taxon>
        <taxon>Polyporales</taxon>
        <taxon>Polyporaceae</taxon>
        <taxon>Trametes</taxon>
    </lineage>
</organism>
<comment type="caution">
    <text evidence="1">The sequence shown here is derived from an EMBL/GenBank/DDBJ whole genome shotgun (WGS) entry which is preliminary data.</text>
</comment>